<proteinExistence type="predicted"/>
<name>A0A4T0BPN4_AURPU</name>
<evidence type="ECO:0000313" key="3">
    <source>
        <dbReference type="Proteomes" id="UP000308724"/>
    </source>
</evidence>
<keyword evidence="1" id="KW-0732">Signal</keyword>
<sequence length="190" mass="21399">MRHCGILVCVLYGLFLAYRPPVTAAETGVAELQAETRQLGGKWTARAPPDLGSVTLSFLVQIFGDHRSCRLPAFSSWPVFAFMPLWTLSIRYLTARVTYTRLSRARLTSYESPSGIKTIGVLTRCIETMFAPSMILYQFIMRIDSIITHLPKLRFPIVWSYLKKTSVSAGVDVRRQGQPLSRLRFGLKGP</sequence>
<dbReference type="EMBL" id="QZBZ01000115">
    <property type="protein sequence ID" value="TIA36008.1"/>
    <property type="molecule type" value="Genomic_DNA"/>
</dbReference>
<comment type="caution">
    <text evidence="2">The sequence shown here is derived from an EMBL/GenBank/DDBJ whole genome shotgun (WGS) entry which is preliminary data.</text>
</comment>
<feature type="signal peptide" evidence="1">
    <location>
        <begin position="1"/>
        <end position="24"/>
    </location>
</feature>
<organism evidence="2 3">
    <name type="scientific">Aureobasidium pullulans</name>
    <name type="common">Black yeast</name>
    <name type="synonym">Pullularia pullulans</name>
    <dbReference type="NCBI Taxonomy" id="5580"/>
    <lineage>
        <taxon>Eukaryota</taxon>
        <taxon>Fungi</taxon>
        <taxon>Dikarya</taxon>
        <taxon>Ascomycota</taxon>
        <taxon>Pezizomycotina</taxon>
        <taxon>Dothideomycetes</taxon>
        <taxon>Dothideomycetidae</taxon>
        <taxon>Dothideales</taxon>
        <taxon>Saccotheciaceae</taxon>
        <taxon>Aureobasidium</taxon>
    </lineage>
</organism>
<evidence type="ECO:0000313" key="2">
    <source>
        <dbReference type="EMBL" id="TIA36008.1"/>
    </source>
</evidence>
<dbReference type="AlphaFoldDB" id="A0A4T0BPN4"/>
<feature type="chain" id="PRO_5020544902" evidence="1">
    <location>
        <begin position="25"/>
        <end position="190"/>
    </location>
</feature>
<protein>
    <submittedName>
        <fullName evidence="2">Uncharacterized protein</fullName>
    </submittedName>
</protein>
<evidence type="ECO:0000256" key="1">
    <source>
        <dbReference type="SAM" id="SignalP"/>
    </source>
</evidence>
<gene>
    <name evidence="2" type="ORF">D6C78_05716</name>
</gene>
<dbReference type="Proteomes" id="UP000308724">
    <property type="component" value="Unassembled WGS sequence"/>
</dbReference>
<reference evidence="2 3" key="1">
    <citation type="submission" date="2018-10" db="EMBL/GenBank/DDBJ databases">
        <title>Fifty Aureobasidium pullulans genomes reveal a recombining polyextremotolerant generalist.</title>
        <authorList>
            <person name="Gostincar C."/>
            <person name="Turk M."/>
            <person name="Zajc J."/>
            <person name="Gunde-Cimerman N."/>
        </authorList>
    </citation>
    <scope>NUCLEOTIDE SEQUENCE [LARGE SCALE GENOMIC DNA]</scope>
    <source>
        <strain evidence="2 3">EXF-1645</strain>
    </source>
</reference>
<accession>A0A4T0BPN4</accession>